<keyword evidence="3" id="KW-1185">Reference proteome</keyword>
<dbReference type="Proteomes" id="UP000536604">
    <property type="component" value="Unassembled WGS sequence"/>
</dbReference>
<protein>
    <submittedName>
        <fullName evidence="2">Uncharacterized protein</fullName>
    </submittedName>
</protein>
<dbReference type="EMBL" id="JACHJO010000004">
    <property type="protein sequence ID" value="MBB6119761.1"/>
    <property type="molecule type" value="Genomic_DNA"/>
</dbReference>
<comment type="caution">
    <text evidence="2">The sequence shown here is derived from an EMBL/GenBank/DDBJ whole genome shotgun (WGS) entry which is preliminary data.</text>
</comment>
<dbReference type="AlphaFoldDB" id="A0A841IU43"/>
<name>A0A841IU43_9ACTN</name>
<gene>
    <name evidence="2" type="ORF">FHS13_001710</name>
</gene>
<proteinExistence type="predicted"/>
<evidence type="ECO:0000256" key="1">
    <source>
        <dbReference type="SAM" id="MobiDB-lite"/>
    </source>
</evidence>
<evidence type="ECO:0000313" key="3">
    <source>
        <dbReference type="Proteomes" id="UP000536604"/>
    </source>
</evidence>
<reference evidence="2 3" key="1">
    <citation type="submission" date="2020-08" db="EMBL/GenBank/DDBJ databases">
        <title>Genomic Encyclopedia of Type Strains, Phase III (KMG-III): the genomes of soil and plant-associated and newly described type strains.</title>
        <authorList>
            <person name="Whitman W."/>
        </authorList>
    </citation>
    <scope>NUCLEOTIDE SEQUENCE [LARGE SCALE GENOMIC DNA]</scope>
    <source>
        <strain evidence="2 3">CECT 8712</strain>
    </source>
</reference>
<feature type="region of interest" description="Disordered" evidence="1">
    <location>
        <begin position="207"/>
        <end position="228"/>
    </location>
</feature>
<sequence>MATAQVSGYLPLRYVLTDTLAVRTSFDPLRTETEHSISGRAQRGMLAAALRRAGLLHELQEWVARGERIRFAPAYPRLEHGPRPLTAYPPPAYLYTPGKDADEAVDVFGPADPAAPYRAVREPVTLDRSLRADVRTTAEQYLGRSRSEEDPRGLPFLTTTLDPGQVFEARWQLRAPAPDSLHRLAERVTGVLADADGTLTLGSGGTRAHGGVRVGPADPGALLSPDRAAPAGRRRWRAGEPVDLLLLSPALLVGRAGQAAPGDLVPAVLDLLSRRLPGVRAEVGAAHVEAGLVGAYHRGYRGPMAQRWTALPGAVVRLRLDRELTTEQVRDLEAHPLGERAVDGYGQFTLLDPPPPGPAPLPPLAAPLAVRTPAAGAPADPGTDPQLADLRDTLLWNAAAPPVRDHARTLARSSARRLAPLGPGLLGRLREAVSDPRHTPGEALDALAGLLCSDQGAEDRSGPETRTVRALARARLVRPGRAPVSVRTWLEGLSEEGAAAWWEANRPDPVRSPDYRDAVAAVDLSLPDGRAPRALPGGLSDPARDWERRTAPRLCLLLVSSWLAEAAEALRDRAGGERGRR</sequence>
<organism evidence="2 3">
    <name type="scientific">Nocardiopsis algeriensis</name>
    <dbReference type="NCBI Taxonomy" id="1478215"/>
    <lineage>
        <taxon>Bacteria</taxon>
        <taxon>Bacillati</taxon>
        <taxon>Actinomycetota</taxon>
        <taxon>Actinomycetes</taxon>
        <taxon>Streptosporangiales</taxon>
        <taxon>Nocardiopsidaceae</taxon>
        <taxon>Nocardiopsis</taxon>
    </lineage>
</organism>
<evidence type="ECO:0000313" key="2">
    <source>
        <dbReference type="EMBL" id="MBB6119761.1"/>
    </source>
</evidence>
<dbReference type="RefSeq" id="WP_184290130.1">
    <property type="nucleotide sequence ID" value="NZ_JACHJO010000004.1"/>
</dbReference>
<accession>A0A841IU43</accession>